<dbReference type="InterPro" id="IPR000157">
    <property type="entry name" value="TIR_dom"/>
</dbReference>
<evidence type="ECO:0000313" key="8">
    <source>
        <dbReference type="EMBL" id="KAJ6224558.1"/>
    </source>
</evidence>
<dbReference type="PRINTS" id="PR00821">
    <property type="entry name" value="TAGLIPASE"/>
</dbReference>
<proteinExistence type="inferred from homology"/>
<name>A0A9Q0RQI8_BLOTA</name>
<dbReference type="GO" id="GO:0016042">
    <property type="term" value="P:lipid catabolic process"/>
    <property type="evidence" value="ECO:0007669"/>
    <property type="project" value="TreeGrafter"/>
</dbReference>
<dbReference type="Gene3D" id="1.10.533.10">
    <property type="entry name" value="Death Domain, Fas"/>
    <property type="match status" value="1"/>
</dbReference>
<dbReference type="SUPFAM" id="SSF81901">
    <property type="entry name" value="HCP-like"/>
    <property type="match status" value="1"/>
</dbReference>
<evidence type="ECO:0000313" key="9">
    <source>
        <dbReference type="Proteomes" id="UP001142055"/>
    </source>
</evidence>
<dbReference type="Proteomes" id="UP001142055">
    <property type="component" value="Chromosome 1"/>
</dbReference>
<dbReference type="GO" id="GO:0005615">
    <property type="term" value="C:extracellular space"/>
    <property type="evidence" value="ECO:0007669"/>
    <property type="project" value="TreeGrafter"/>
</dbReference>
<dbReference type="Pfam" id="PF00531">
    <property type="entry name" value="Death"/>
    <property type="match status" value="1"/>
</dbReference>
<feature type="domain" description="Death" evidence="6">
    <location>
        <begin position="1128"/>
        <end position="1208"/>
    </location>
</feature>
<accession>A0A9Q0RQI8</accession>
<dbReference type="Pfam" id="PF13676">
    <property type="entry name" value="TIR_2"/>
    <property type="match status" value="1"/>
</dbReference>
<dbReference type="SUPFAM" id="SSF52540">
    <property type="entry name" value="P-loop containing nucleoside triphosphate hydrolases"/>
    <property type="match status" value="1"/>
</dbReference>
<dbReference type="SUPFAM" id="SSF52200">
    <property type="entry name" value="Toll/Interleukin receptor TIR domain"/>
    <property type="match status" value="1"/>
</dbReference>
<dbReference type="InterPro" id="IPR011029">
    <property type="entry name" value="DEATH-like_dom_sf"/>
</dbReference>
<protein>
    <submittedName>
        <fullName evidence="8">Uncharacterized protein</fullName>
    </submittedName>
</protein>
<dbReference type="Gene3D" id="1.25.40.10">
    <property type="entry name" value="Tetratricopeptide repeat domain"/>
    <property type="match status" value="1"/>
</dbReference>
<dbReference type="GO" id="GO:0016298">
    <property type="term" value="F:lipase activity"/>
    <property type="evidence" value="ECO:0007669"/>
    <property type="project" value="InterPro"/>
</dbReference>
<keyword evidence="3" id="KW-0964">Secreted</keyword>
<dbReference type="Gene3D" id="2.60.120.920">
    <property type="match status" value="1"/>
</dbReference>
<dbReference type="SMART" id="SM00005">
    <property type="entry name" value="DEATH"/>
    <property type="match status" value="1"/>
</dbReference>
<dbReference type="SMART" id="SM00588">
    <property type="entry name" value="NEUZ"/>
    <property type="match status" value="1"/>
</dbReference>
<gene>
    <name evidence="8" type="ORF">RDWZM_003103</name>
</gene>
<keyword evidence="5" id="KW-0472">Membrane</keyword>
<evidence type="ECO:0000259" key="6">
    <source>
        <dbReference type="PROSITE" id="PS50017"/>
    </source>
</evidence>
<evidence type="ECO:0000256" key="5">
    <source>
        <dbReference type="SAM" id="Phobius"/>
    </source>
</evidence>
<dbReference type="PANTHER" id="PTHR11610:SF173">
    <property type="entry name" value="LIPASE DOMAIN-CONTAINING PROTEIN-RELATED"/>
    <property type="match status" value="1"/>
</dbReference>
<sequence length="1770" mass="201572">MMVRIRNCYLNAMARRRRKSSVLLDRQDSTAELVRPLVEPLVRYAKRKKPDSKFSITVQVTLLLFILAFGIYTYNFFDHFHFHLTHFFATKWDDHHAQHVLGHKMLKNRTNVSAAFHWFRQSADRGHPHSAYNLAAGHLSGERTDVKKGEVRQLLKFAAKNGVEEAKELLRTLFRLEMKFHEVHGVNVSLDSTRKVAQRTGSFCDAFVFSEVPLRHNSYTAVRLTSDDTEWHGQCFLGVTSRNPISFAESAISKQIISLINTEDVWIRPIPDSWSSTNMIIHLTFDGQLEVTNQHEPNVRFMLFENLPVNFPLWLMIELYGASNSVTFPVYTSPNSREIISLGSDAGSTFKCGEDGIVPYNVARVVLIGPKSSGKSMLKNILCNNTGMDVKDYNSTGTSNHYLSADNGEWSLLYNLGAKRTEMDECTKADIFHELALNLVHEIIITNKETLDTSATFSSKDLIRNVLKFPRKIRAKSFTKEVKQLSENVSEIPEELMVIIEDQLKNVIVNGENSSRTSTKKTVNQKHIVNLCDFSGNLLYLIVNQFFFTSCAIYLFVFNLSDELEANMGENQCFNYISELHNQSASLLNLIHLWISLIHTTIATFPTPIECSDDPDSQLRNFDVQPQVLLVGTHRNSIHGEPITRNQIVKEIFEKIFASFANKSYASHLYKNYIALDCKEMSFDEPTLLQSLKKLVEKMIVEEKTTGFNIPLPWIQLGQILEKLKQRAIYFVDINQLHEVVSSQVDLFNSYDNLNAALHFYHNQAKIFYLDCVGHQSTTTNERNNSYELGIIILDPNWFVNCVYMLCAYVCNNVNSDDDNLQFGVISENLINNAWTDCIDQKFILLGCMENLDIICELSPYIQLEDAPDVAATSIVPKLYFFPWIIKPLGDTESVSPQNEHFGDSSFQFVIALNLLPLSLFTRLLIRLSKWSWNQGWGRKPEMFNSRGRIAVDFDHDIILKINLIQSRIYVVILKIFEELQNDQIENLFIGPAPNVCVKVHHLIESELDCLRNIYYRRLNYKLVIPCPCDFSCVIHKVEGCVDENCLHFLSLQECLKKKVVECKYHRQVRTTFIQRYLPYAPMINSRFTMDGRTDPLSVDDLTYDSMYTQNPNDAWDNIFQVEPLWMREAAKQLNSNHINNDWIALAKRLSYSDRDISKFAEEISPSLALLKDWYESNGRTRYCIDVLVSCLRMLSRDDIASLIEYELEPESTPPPIFLSYQRDSQKQVLEIRRKLELSGFPCWMDTSSLSGGDSLYGKIYEGISRAKVFICCLTPRYIASPICNREVTLADVLHKPILPLMIEFTPWPPPGAMALIMSSIVYVDLCGVGSHSGIGKSQDTETRFREILDRVSRYISGYSDMPIISSRYLQLPDLFNSRRSEPGPSVPTINSPLVRQRETELPFTDDLISGDNISVMTRARIANRITNCSVYALKFTIENPLSSGFKDGKVCYDKVGCIYENGIMEHLKTAPKNVNVKFHLYMPGNPKKGKIISSDDITKLAKFDSKKQLVFVTHGFHSSYKVETFQKIKRALLKYESDKVGAVIMVDWKKGAATNLYGHACANTEVVGRHIAILLEKLKTKGYIRPENVYLIGHSLGAHISGFAGKYTQSEYGWKIGRITGLDSASPGFEDYPGTYLSRDDADFVDAIHTSAGSRYGISSIGFIKPYAHVDFYPNNGKKQPKCGLLPTDVSCNHSSSLIYYEASIVEKKSCKFLAYPCKNWEAFLGNVCKDADVIMGFDANKYGIKRTTPFDGTNVRYLATNKKAPFCQ</sequence>
<dbReference type="InterPro" id="IPR006573">
    <property type="entry name" value="NHR_dom"/>
</dbReference>
<dbReference type="InterPro" id="IPR013818">
    <property type="entry name" value="Lipase"/>
</dbReference>
<dbReference type="InterPro" id="IPR000488">
    <property type="entry name" value="Death_dom"/>
</dbReference>
<dbReference type="SUPFAM" id="SSF47986">
    <property type="entry name" value="DEATH domain"/>
    <property type="match status" value="1"/>
</dbReference>
<evidence type="ECO:0000256" key="3">
    <source>
        <dbReference type="ARBA" id="ARBA00022525"/>
    </source>
</evidence>
<dbReference type="EMBL" id="JAPWDV010000001">
    <property type="protein sequence ID" value="KAJ6224558.1"/>
    <property type="molecule type" value="Genomic_DNA"/>
</dbReference>
<dbReference type="Pfam" id="PF00151">
    <property type="entry name" value="Lipase"/>
    <property type="match status" value="1"/>
</dbReference>
<dbReference type="InterPro" id="IPR035897">
    <property type="entry name" value="Toll_tir_struct_dom_sf"/>
</dbReference>
<feature type="transmembrane region" description="Helical" evidence="5">
    <location>
        <begin position="56"/>
        <end position="77"/>
    </location>
</feature>
<comment type="caution">
    <text evidence="8">The sequence shown here is derived from an EMBL/GenBank/DDBJ whole genome shotgun (WGS) entry which is preliminary data.</text>
</comment>
<dbReference type="Pfam" id="PF07177">
    <property type="entry name" value="Neuralized"/>
    <property type="match status" value="1"/>
</dbReference>
<dbReference type="GO" id="GO:0007165">
    <property type="term" value="P:signal transduction"/>
    <property type="evidence" value="ECO:0007669"/>
    <property type="project" value="InterPro"/>
</dbReference>
<keyword evidence="5" id="KW-0812">Transmembrane</keyword>
<dbReference type="InterPro" id="IPR027417">
    <property type="entry name" value="P-loop_NTPase"/>
</dbReference>
<keyword evidence="5" id="KW-1133">Transmembrane helix</keyword>
<keyword evidence="9" id="KW-1185">Reference proteome</keyword>
<dbReference type="Gene3D" id="3.40.50.1820">
    <property type="entry name" value="alpha/beta hydrolase"/>
    <property type="match status" value="1"/>
</dbReference>
<organism evidence="8 9">
    <name type="scientific">Blomia tropicalis</name>
    <name type="common">Mite</name>
    <dbReference type="NCBI Taxonomy" id="40697"/>
    <lineage>
        <taxon>Eukaryota</taxon>
        <taxon>Metazoa</taxon>
        <taxon>Ecdysozoa</taxon>
        <taxon>Arthropoda</taxon>
        <taxon>Chelicerata</taxon>
        <taxon>Arachnida</taxon>
        <taxon>Acari</taxon>
        <taxon>Acariformes</taxon>
        <taxon>Sarcoptiformes</taxon>
        <taxon>Astigmata</taxon>
        <taxon>Glycyphagoidea</taxon>
        <taxon>Echimyopodidae</taxon>
        <taxon>Blomia</taxon>
    </lineage>
</organism>
<dbReference type="PANTHER" id="PTHR11610">
    <property type="entry name" value="LIPASE"/>
    <property type="match status" value="1"/>
</dbReference>
<dbReference type="PROSITE" id="PS51065">
    <property type="entry name" value="NHR"/>
    <property type="match status" value="1"/>
</dbReference>
<dbReference type="InterPro" id="IPR000734">
    <property type="entry name" value="TAG_lipase"/>
</dbReference>
<feature type="domain" description="NHR" evidence="7">
    <location>
        <begin position="177"/>
        <end position="331"/>
    </location>
</feature>
<reference evidence="8" key="1">
    <citation type="submission" date="2022-12" db="EMBL/GenBank/DDBJ databases">
        <title>Genome assemblies of Blomia tropicalis.</title>
        <authorList>
            <person name="Cui Y."/>
        </authorList>
    </citation>
    <scope>NUCLEOTIDE SEQUENCE</scope>
    <source>
        <tissue evidence="8">Adult mites</tissue>
    </source>
</reference>
<dbReference type="InterPro" id="IPR029058">
    <property type="entry name" value="AB_hydrolase_fold"/>
</dbReference>
<dbReference type="InterPro" id="IPR011990">
    <property type="entry name" value="TPR-like_helical_dom_sf"/>
</dbReference>
<evidence type="ECO:0000256" key="1">
    <source>
        <dbReference type="ARBA" id="ARBA00004613"/>
    </source>
</evidence>
<evidence type="ECO:0000256" key="4">
    <source>
        <dbReference type="RuleBase" id="RU004262"/>
    </source>
</evidence>
<evidence type="ECO:0000259" key="7">
    <source>
        <dbReference type="PROSITE" id="PS51065"/>
    </source>
</evidence>
<dbReference type="SUPFAM" id="SSF53474">
    <property type="entry name" value="alpha/beta-Hydrolases"/>
    <property type="match status" value="1"/>
</dbReference>
<dbReference type="OMA" id="AKVFICC"/>
<dbReference type="PROSITE" id="PS50017">
    <property type="entry name" value="DEATH_DOMAIN"/>
    <property type="match status" value="1"/>
</dbReference>
<dbReference type="InterPro" id="IPR043136">
    <property type="entry name" value="B30.2/SPRY_sf"/>
</dbReference>
<comment type="similarity">
    <text evidence="2 4">Belongs to the AB hydrolase superfamily. Lipase family.</text>
</comment>
<evidence type="ECO:0000256" key="2">
    <source>
        <dbReference type="ARBA" id="ARBA00010701"/>
    </source>
</evidence>
<dbReference type="Gene3D" id="3.40.50.10140">
    <property type="entry name" value="Toll/interleukin-1 receptor homology (TIR) domain"/>
    <property type="match status" value="1"/>
</dbReference>
<comment type="subcellular location">
    <subcellularLocation>
        <location evidence="1">Secreted</location>
    </subcellularLocation>
</comment>